<accession>A0A4D9CST5</accession>
<evidence type="ECO:0000256" key="1">
    <source>
        <dbReference type="SAM" id="MobiDB-lite"/>
    </source>
</evidence>
<dbReference type="Proteomes" id="UP000355283">
    <property type="component" value="Unassembled WGS sequence"/>
</dbReference>
<reference evidence="3 4" key="1">
    <citation type="submission" date="2019-01" db="EMBL/GenBank/DDBJ databases">
        <title>Nuclear Genome Assembly of the Microalgal Biofuel strain Nannochloropsis salina CCMP1776.</title>
        <authorList>
            <person name="Hovde B."/>
        </authorList>
    </citation>
    <scope>NUCLEOTIDE SEQUENCE [LARGE SCALE GENOMIC DNA]</scope>
    <source>
        <strain evidence="3 4">CCMP1776</strain>
    </source>
</reference>
<dbReference type="GO" id="GO:0016020">
    <property type="term" value="C:membrane"/>
    <property type="evidence" value="ECO:0007669"/>
    <property type="project" value="InterPro"/>
</dbReference>
<protein>
    <submittedName>
        <fullName evidence="3">Uncharacterized protein</fullName>
    </submittedName>
</protein>
<dbReference type="GO" id="GO:0006506">
    <property type="term" value="P:GPI anchor biosynthetic process"/>
    <property type="evidence" value="ECO:0007669"/>
    <property type="project" value="InterPro"/>
</dbReference>
<name>A0A4D9CST5_9STRA</name>
<keyword evidence="4" id="KW-1185">Reference proteome</keyword>
<dbReference type="OrthoDB" id="70250at2759"/>
<keyword evidence="2" id="KW-1133">Transmembrane helix</keyword>
<feature type="transmembrane region" description="Helical" evidence="2">
    <location>
        <begin position="497"/>
        <end position="518"/>
    </location>
</feature>
<feature type="compositionally biased region" description="Basic and acidic residues" evidence="1">
    <location>
        <begin position="626"/>
        <end position="635"/>
    </location>
</feature>
<feature type="compositionally biased region" description="Pro residues" evidence="1">
    <location>
        <begin position="327"/>
        <end position="336"/>
    </location>
</feature>
<proteinExistence type="predicted"/>
<feature type="region of interest" description="Disordered" evidence="1">
    <location>
        <begin position="238"/>
        <end position="279"/>
    </location>
</feature>
<keyword evidence="2" id="KW-0472">Membrane</keyword>
<dbReference type="Pfam" id="PF05024">
    <property type="entry name" value="Gpi1"/>
    <property type="match status" value="2"/>
</dbReference>
<feature type="region of interest" description="Disordered" evidence="1">
    <location>
        <begin position="421"/>
        <end position="492"/>
    </location>
</feature>
<dbReference type="InterPro" id="IPR007720">
    <property type="entry name" value="PigQ/GPI1"/>
</dbReference>
<feature type="compositionally biased region" description="Basic and acidic residues" evidence="1">
    <location>
        <begin position="464"/>
        <end position="475"/>
    </location>
</feature>
<sequence>MASTISLQLYWPEGAGGEGVTGSSEGEGGLGAIQGRGWRAENLYGWWRQLELEDGDSPERLVYQVVVSSVGPSGLRVGEEEGKEEEEEEEEEEEGGREGEEGAWRPCRSHGPSPPPKASAPVLLGQCLPSSAPSVPIHRPRRRRKGRFRLRVRRGPRLLVEVLVLPVPPPPASTALDVTLVLYAPHAFAHRPSSLVLPVPSRPPPPSIPTLSCHQAKGKGGRGRTALQWALWRLQGSSLSRPCQGGREGGKEEKRGGTRVKDGTREAEEGKGREGVSGWRKEREAVLPALSAHSLLAAHLLRRGQVWLSLLPRLPPALPPALLSSPRIPPPPPPSLRPSREEQPVASPPSLPPSRPRALGGLSALLALAFDLCRLHTLPARSLFQVTARIYSLELSLLGAFWRLFRGQKKNILRGRIDSLWIASPPPPPPPPSPPRPRPGCDESERARREGAVGGQEENWSKSGESRGDGGEGERSTVVGRGRGRAGGRAGSSTPQLLLGTLLFTVLALLFLTVTGLYTVLLGLQARAVGLQVLLWALFVMWREGPWDGYRGEGGRGGGRGDRGDGTDSVRMLLTGRWGLREGEEGGGGRAWRRRSLGGMLTAVAYEMGAVSWCKGEEEDEEDGEGEGKGEGGWD</sequence>
<feature type="compositionally biased region" description="Basic and acidic residues" evidence="1">
    <location>
        <begin position="439"/>
        <end position="451"/>
    </location>
</feature>
<feature type="compositionally biased region" description="Acidic residues" evidence="1">
    <location>
        <begin position="81"/>
        <end position="95"/>
    </location>
</feature>
<dbReference type="AlphaFoldDB" id="A0A4D9CST5"/>
<feature type="compositionally biased region" description="Gly residues" evidence="1">
    <location>
        <begin position="14"/>
        <end position="28"/>
    </location>
</feature>
<feature type="compositionally biased region" description="Pro residues" evidence="1">
    <location>
        <begin position="424"/>
        <end position="438"/>
    </location>
</feature>
<organism evidence="3 4">
    <name type="scientific">Nannochloropsis salina CCMP1776</name>
    <dbReference type="NCBI Taxonomy" id="1027361"/>
    <lineage>
        <taxon>Eukaryota</taxon>
        <taxon>Sar</taxon>
        <taxon>Stramenopiles</taxon>
        <taxon>Ochrophyta</taxon>
        <taxon>Eustigmatophyceae</taxon>
        <taxon>Eustigmatales</taxon>
        <taxon>Monodopsidaceae</taxon>
        <taxon>Microchloropsis</taxon>
        <taxon>Microchloropsis salina</taxon>
    </lineage>
</organism>
<dbReference type="PANTHER" id="PTHR21329:SF3">
    <property type="entry name" value="PHOSPHATIDYLINOSITOL N-ACETYLGLUCOSAMINYLTRANSFERASE SUBUNIT Q"/>
    <property type="match status" value="1"/>
</dbReference>
<feature type="compositionally biased region" description="Basic and acidic residues" evidence="1">
    <location>
        <begin position="248"/>
        <end position="279"/>
    </location>
</feature>
<dbReference type="PANTHER" id="PTHR21329">
    <property type="entry name" value="PHOSPHATIDYLINOSITOL N-ACETYLGLUCOSAMINYLTRANSFERASE SUBUNIT Q-RELATED"/>
    <property type="match status" value="1"/>
</dbReference>
<keyword evidence="2" id="KW-0812">Transmembrane</keyword>
<evidence type="ECO:0000256" key="2">
    <source>
        <dbReference type="SAM" id="Phobius"/>
    </source>
</evidence>
<dbReference type="GO" id="GO:0005783">
    <property type="term" value="C:endoplasmic reticulum"/>
    <property type="evidence" value="ECO:0007669"/>
    <property type="project" value="TreeGrafter"/>
</dbReference>
<feature type="region of interest" description="Disordered" evidence="1">
    <location>
        <begin position="73"/>
        <end position="120"/>
    </location>
</feature>
<feature type="region of interest" description="Disordered" evidence="1">
    <location>
        <begin position="1"/>
        <end position="28"/>
    </location>
</feature>
<feature type="compositionally biased region" description="Pro residues" evidence="1">
    <location>
        <begin position="346"/>
        <end position="355"/>
    </location>
</feature>
<feature type="region of interest" description="Disordered" evidence="1">
    <location>
        <begin position="615"/>
        <end position="635"/>
    </location>
</feature>
<gene>
    <name evidence="3" type="ORF">NSK_006392</name>
</gene>
<comment type="caution">
    <text evidence="3">The sequence shown here is derived from an EMBL/GenBank/DDBJ whole genome shotgun (WGS) entry which is preliminary data.</text>
</comment>
<dbReference type="EMBL" id="SDOX01000118">
    <property type="protein sequence ID" value="TFJ82272.1"/>
    <property type="molecule type" value="Genomic_DNA"/>
</dbReference>
<feature type="region of interest" description="Disordered" evidence="1">
    <location>
        <begin position="321"/>
        <end position="355"/>
    </location>
</feature>
<evidence type="ECO:0000313" key="3">
    <source>
        <dbReference type="EMBL" id="TFJ82272.1"/>
    </source>
</evidence>
<evidence type="ECO:0000313" key="4">
    <source>
        <dbReference type="Proteomes" id="UP000355283"/>
    </source>
</evidence>